<dbReference type="InterPro" id="IPR046373">
    <property type="entry name" value="Acyl-CoA_Oxase/DH_mid-dom_sf"/>
</dbReference>
<dbReference type="OrthoDB" id="7328575at2"/>
<keyword evidence="4" id="KW-0274">FAD</keyword>
<gene>
    <name evidence="8" type="ORF">CG716_23025</name>
</gene>
<dbReference type="GO" id="GO:0003995">
    <property type="term" value="F:acyl-CoA dehydrogenase activity"/>
    <property type="evidence" value="ECO:0007669"/>
    <property type="project" value="TreeGrafter"/>
</dbReference>
<evidence type="ECO:0000313" key="8">
    <source>
        <dbReference type="EMBL" id="OYN76219.1"/>
    </source>
</evidence>
<reference evidence="8 9" key="1">
    <citation type="submission" date="2017-07" db="EMBL/GenBank/DDBJ databases">
        <title>The new phylogeny of genus Mycobacterium.</title>
        <authorList>
            <person name="Tortoli E."/>
            <person name="Trovato A."/>
            <person name="Cirillo D.M."/>
        </authorList>
    </citation>
    <scope>NUCLEOTIDE SEQUENCE [LARGE SCALE GENOMIC DNA]</scope>
    <source>
        <strain evidence="8 9">ATCC 33027</strain>
    </source>
</reference>
<feature type="domain" description="Acyl-CoA dehydrogenase/oxidase C-terminal" evidence="6">
    <location>
        <begin position="233"/>
        <end position="364"/>
    </location>
</feature>
<dbReference type="GO" id="GO:0050660">
    <property type="term" value="F:flavin adenine dinucleotide binding"/>
    <property type="evidence" value="ECO:0007669"/>
    <property type="project" value="InterPro"/>
</dbReference>
<dbReference type="InterPro" id="IPR009075">
    <property type="entry name" value="AcylCo_DH/oxidase_C"/>
</dbReference>
<comment type="similarity">
    <text evidence="2">Belongs to the acyl-CoA dehydrogenase family.</text>
</comment>
<dbReference type="InterPro" id="IPR037069">
    <property type="entry name" value="AcylCoA_DH/ox_N_sf"/>
</dbReference>
<dbReference type="EMBL" id="NOZR01000023">
    <property type="protein sequence ID" value="OYN76219.1"/>
    <property type="molecule type" value="Genomic_DNA"/>
</dbReference>
<evidence type="ECO:0000313" key="9">
    <source>
        <dbReference type="Proteomes" id="UP000216063"/>
    </source>
</evidence>
<dbReference type="SUPFAM" id="SSF47203">
    <property type="entry name" value="Acyl-CoA dehydrogenase C-terminal domain-like"/>
    <property type="match status" value="1"/>
</dbReference>
<comment type="cofactor">
    <cofactor evidence="1">
        <name>FAD</name>
        <dbReference type="ChEBI" id="CHEBI:57692"/>
    </cofactor>
</comment>
<protein>
    <recommendedName>
        <fullName evidence="10">Acyl-CoA dehydrogenase</fullName>
    </recommendedName>
</protein>
<keyword evidence="9" id="KW-1185">Reference proteome</keyword>
<comment type="caution">
    <text evidence="8">The sequence shown here is derived from an EMBL/GenBank/DDBJ whole genome shotgun (WGS) entry which is preliminary data.</text>
</comment>
<dbReference type="Gene3D" id="1.20.140.10">
    <property type="entry name" value="Butyryl-CoA Dehydrogenase, subunit A, domain 3"/>
    <property type="match status" value="1"/>
</dbReference>
<dbReference type="Pfam" id="PF00441">
    <property type="entry name" value="Acyl-CoA_dh_1"/>
    <property type="match status" value="1"/>
</dbReference>
<organism evidence="8 9">
    <name type="scientific">Mycolicibacterium sphagni</name>
    <dbReference type="NCBI Taxonomy" id="1786"/>
    <lineage>
        <taxon>Bacteria</taxon>
        <taxon>Bacillati</taxon>
        <taxon>Actinomycetota</taxon>
        <taxon>Actinomycetes</taxon>
        <taxon>Mycobacteriales</taxon>
        <taxon>Mycobacteriaceae</taxon>
        <taxon>Mycolicibacterium</taxon>
    </lineage>
</organism>
<keyword evidence="3" id="KW-0285">Flavoprotein</keyword>
<evidence type="ECO:0000256" key="4">
    <source>
        <dbReference type="ARBA" id="ARBA00022827"/>
    </source>
</evidence>
<dbReference type="RefSeq" id="WP_094483434.1">
    <property type="nucleotide sequence ID" value="NZ_NOZR01000023.1"/>
</dbReference>
<evidence type="ECO:0000256" key="3">
    <source>
        <dbReference type="ARBA" id="ARBA00022630"/>
    </source>
</evidence>
<dbReference type="SUPFAM" id="SSF56645">
    <property type="entry name" value="Acyl-CoA dehydrogenase NM domain-like"/>
    <property type="match status" value="1"/>
</dbReference>
<evidence type="ECO:0000259" key="7">
    <source>
        <dbReference type="Pfam" id="PF02771"/>
    </source>
</evidence>
<dbReference type="InterPro" id="IPR036250">
    <property type="entry name" value="AcylCo_DH-like_C"/>
</dbReference>
<evidence type="ECO:0000256" key="1">
    <source>
        <dbReference type="ARBA" id="ARBA00001974"/>
    </source>
</evidence>
<name>A0A255D9W5_9MYCO</name>
<accession>A0A255D9W5</accession>
<dbReference type="InterPro" id="IPR009100">
    <property type="entry name" value="AcylCoA_DH/oxidase_NM_dom_sf"/>
</dbReference>
<dbReference type="Pfam" id="PF02771">
    <property type="entry name" value="Acyl-CoA_dh_N"/>
    <property type="match status" value="1"/>
</dbReference>
<proteinExistence type="inferred from homology"/>
<feature type="domain" description="Acyl-CoA dehydrogenase/oxidase N-terminal" evidence="7">
    <location>
        <begin position="8"/>
        <end position="117"/>
    </location>
</feature>
<evidence type="ECO:0000256" key="2">
    <source>
        <dbReference type="ARBA" id="ARBA00009347"/>
    </source>
</evidence>
<dbReference type="Gene3D" id="2.40.110.10">
    <property type="entry name" value="Butyryl-CoA Dehydrogenase, subunit A, domain 2"/>
    <property type="match status" value="1"/>
</dbReference>
<sequence>MPTQTDDDLALLRSSLREFFAEHYRTGDLAECDPTSEHSGTVWKPLTEQLALSGLHIPEDYGGQGYGFEELGVALEESGRVLLRSPFFASTCLAANLLLNIADEPARQDYLPGIASGTVTATVTAGESAGIWSAEPSDVVFDDDSGTLSGTRNAVLDGATADVLIVSARHADGGQVLAVVERDTPGLVVEPLQTLDFSRPQAAVEFDRTRARRLEVPNPVDVLARTYDQAVSCLAAESAGAARACVDMAVDYAKQRIQFGKAIGGFQSIKHTCADLLVEVELSTSAAIAAMQAAGNGDDLTTASSVAKSSVSETFLRVAEANIQIHGGIGFTWEHDAHLYLRRAASAALLLGDAAQHRNRLADRFGTS</sequence>
<dbReference type="Proteomes" id="UP000216063">
    <property type="component" value="Unassembled WGS sequence"/>
</dbReference>
<dbReference type="PANTHER" id="PTHR43884">
    <property type="entry name" value="ACYL-COA DEHYDROGENASE"/>
    <property type="match status" value="1"/>
</dbReference>
<keyword evidence="5" id="KW-0560">Oxidoreductase</keyword>
<dbReference type="InterPro" id="IPR013786">
    <property type="entry name" value="AcylCoA_DH/ox_N"/>
</dbReference>
<dbReference type="Gene3D" id="1.10.540.10">
    <property type="entry name" value="Acyl-CoA dehydrogenase/oxidase, N-terminal domain"/>
    <property type="match status" value="1"/>
</dbReference>
<dbReference type="PANTHER" id="PTHR43884:SF20">
    <property type="entry name" value="ACYL-COA DEHYDROGENASE FADE28"/>
    <property type="match status" value="1"/>
</dbReference>
<evidence type="ECO:0000259" key="6">
    <source>
        <dbReference type="Pfam" id="PF00441"/>
    </source>
</evidence>
<evidence type="ECO:0008006" key="10">
    <source>
        <dbReference type="Google" id="ProtNLM"/>
    </source>
</evidence>
<dbReference type="AlphaFoldDB" id="A0A255D9W5"/>
<evidence type="ECO:0000256" key="5">
    <source>
        <dbReference type="ARBA" id="ARBA00023002"/>
    </source>
</evidence>